<gene>
    <name evidence="2" type="ORF">SAMD00023353_0401000</name>
</gene>
<dbReference type="AlphaFoldDB" id="A0A1S8A593"/>
<keyword evidence="3" id="KW-1185">Reference proteome</keyword>
<proteinExistence type="predicted"/>
<organism evidence="2">
    <name type="scientific">Rosellinia necatrix</name>
    <name type="common">White root-rot fungus</name>
    <dbReference type="NCBI Taxonomy" id="77044"/>
    <lineage>
        <taxon>Eukaryota</taxon>
        <taxon>Fungi</taxon>
        <taxon>Dikarya</taxon>
        <taxon>Ascomycota</taxon>
        <taxon>Pezizomycotina</taxon>
        <taxon>Sordariomycetes</taxon>
        <taxon>Xylariomycetidae</taxon>
        <taxon>Xylariales</taxon>
        <taxon>Xylariaceae</taxon>
        <taxon>Rosellinia</taxon>
    </lineage>
</organism>
<protein>
    <submittedName>
        <fullName evidence="2">Uncharacterized protein</fullName>
    </submittedName>
</protein>
<feature type="compositionally biased region" description="Basic residues" evidence="1">
    <location>
        <begin position="78"/>
        <end position="91"/>
    </location>
</feature>
<feature type="compositionally biased region" description="Basic and acidic residues" evidence="1">
    <location>
        <begin position="15"/>
        <end position="27"/>
    </location>
</feature>
<dbReference type="Proteomes" id="UP000054516">
    <property type="component" value="Unassembled WGS sequence"/>
</dbReference>
<feature type="region of interest" description="Disordered" evidence="1">
    <location>
        <begin position="1"/>
        <end position="130"/>
    </location>
</feature>
<evidence type="ECO:0000313" key="2">
    <source>
        <dbReference type="EMBL" id="GAW25276.1"/>
    </source>
</evidence>
<reference evidence="2" key="1">
    <citation type="submission" date="2016-03" db="EMBL/GenBank/DDBJ databases">
        <title>Draft genome sequence of Rosellinia necatrix.</title>
        <authorList>
            <person name="Kanematsu S."/>
        </authorList>
    </citation>
    <scope>NUCLEOTIDE SEQUENCE [LARGE SCALE GENOMIC DNA]</scope>
    <source>
        <strain evidence="2">W97</strain>
    </source>
</reference>
<dbReference type="EMBL" id="DF977449">
    <property type="protein sequence ID" value="GAW25276.1"/>
    <property type="molecule type" value="Genomic_DNA"/>
</dbReference>
<evidence type="ECO:0000256" key="1">
    <source>
        <dbReference type="SAM" id="MobiDB-lite"/>
    </source>
</evidence>
<accession>A0A1S8A593</accession>
<name>A0A1S8A593_ROSNE</name>
<sequence length="130" mass="14059">MNTAREGGPAIDEPGPPHHADGRDVNGERAVAPPQWILTDAPGRRRRRRHPALSRTPSPAPRDHDRQLPHTHPLPLNTKRRPVPSRNRRRAGQQARTSSTAGSVALDDDDGYAPSATSGFLLAPLSPTVA</sequence>
<evidence type="ECO:0000313" key="3">
    <source>
        <dbReference type="Proteomes" id="UP000054516"/>
    </source>
</evidence>